<dbReference type="EMBL" id="JAPNUD010000140">
    <property type="protein sequence ID" value="MDA0645466.1"/>
    <property type="molecule type" value="Genomic_DNA"/>
</dbReference>
<gene>
    <name evidence="4" type="ORF">OUY24_32985</name>
</gene>
<dbReference type="PANTHER" id="PTHR36852:SF1">
    <property type="entry name" value="PROTEIN GVPL 2"/>
    <property type="match status" value="1"/>
</dbReference>
<keyword evidence="1" id="KW-0304">Gas vesicle</keyword>
<dbReference type="Proteomes" id="UP001212498">
    <property type="component" value="Unassembled WGS sequence"/>
</dbReference>
<evidence type="ECO:0000256" key="2">
    <source>
        <dbReference type="ARBA" id="ARBA00035108"/>
    </source>
</evidence>
<reference evidence="4 5" key="1">
    <citation type="submission" date="2022-11" db="EMBL/GenBank/DDBJ databases">
        <title>Nonomuraea corallina sp. nov., a new species of the genus Nonomuraea isolated from sea side sediment in Thai sea.</title>
        <authorList>
            <person name="Ngamcharungchit C."/>
            <person name="Matsumoto A."/>
            <person name="Suriyachadkun C."/>
            <person name="Panbangred W."/>
            <person name="Inahashi Y."/>
            <person name="Intra B."/>
        </authorList>
    </citation>
    <scope>NUCLEOTIDE SEQUENCE [LARGE SCALE GENOMIC DNA]</scope>
    <source>
        <strain evidence="4 5">DSM 43553</strain>
    </source>
</reference>
<evidence type="ECO:0000256" key="1">
    <source>
        <dbReference type="ARBA" id="ARBA00022987"/>
    </source>
</evidence>
<comment type="similarity">
    <text evidence="3">Belongs to the gas vesicle GvpF/GvpL family.</text>
</comment>
<sequence length="264" mass="28865">MSPRGEAARPADTSSADVNGTASYVYGIVPVDVEVEPGTEGVGEPGGQVGLVTFGEIAALVSDVRADRPLGRPRDLRAHQTLLDQTAAEVPVLPFRFGAVLTGSDAVLEELLKPYHDAFVDALREVEGRTQYVVNARYDERTILREVLEENEEAATLRDRIAGLPEDATRNERMRLGEIIEHAIAGKRETDTATVLEALSDVCEQLVVRDVGHEREAAHVAALVERDRQAEFEQAVDELARRWSGRVEVRLLGPMAPYDFVGTA</sequence>
<dbReference type="RefSeq" id="WP_271279092.1">
    <property type="nucleotide sequence ID" value="NZ_BAABFD010000009.1"/>
</dbReference>
<protein>
    <submittedName>
        <fullName evidence="4">GvpL/GvpF family gas vesicle protein</fullName>
    </submittedName>
</protein>
<name>A0ABT4T7H5_9ACTN</name>
<evidence type="ECO:0000256" key="3">
    <source>
        <dbReference type="ARBA" id="ARBA00035643"/>
    </source>
</evidence>
<evidence type="ECO:0000313" key="4">
    <source>
        <dbReference type="EMBL" id="MDA0645466.1"/>
    </source>
</evidence>
<accession>A0ABT4T7H5</accession>
<comment type="caution">
    <text evidence="4">The sequence shown here is derived from an EMBL/GenBank/DDBJ whole genome shotgun (WGS) entry which is preliminary data.</text>
</comment>
<comment type="subcellular location">
    <subcellularLocation>
        <location evidence="2">Gas vesicle</location>
    </subcellularLocation>
</comment>
<dbReference type="Pfam" id="PF06386">
    <property type="entry name" value="GvpL_GvpF"/>
    <property type="match status" value="1"/>
</dbReference>
<dbReference type="PANTHER" id="PTHR36852">
    <property type="entry name" value="PROTEIN GVPL 2"/>
    <property type="match status" value="1"/>
</dbReference>
<organism evidence="4 5">
    <name type="scientific">Nonomuraea ferruginea</name>
    <dbReference type="NCBI Taxonomy" id="46174"/>
    <lineage>
        <taxon>Bacteria</taxon>
        <taxon>Bacillati</taxon>
        <taxon>Actinomycetota</taxon>
        <taxon>Actinomycetes</taxon>
        <taxon>Streptosporangiales</taxon>
        <taxon>Streptosporangiaceae</taxon>
        <taxon>Nonomuraea</taxon>
    </lineage>
</organism>
<proteinExistence type="inferred from homology"/>
<evidence type="ECO:0000313" key="5">
    <source>
        <dbReference type="Proteomes" id="UP001212498"/>
    </source>
</evidence>
<keyword evidence="5" id="KW-1185">Reference proteome</keyword>
<dbReference type="InterPro" id="IPR009430">
    <property type="entry name" value="GvpL/GvpF"/>
</dbReference>